<dbReference type="AlphaFoldDB" id="A0A1J4JIS7"/>
<feature type="transmembrane region" description="Helical" evidence="1">
    <location>
        <begin position="183"/>
        <end position="200"/>
    </location>
</feature>
<proteinExistence type="predicted"/>
<dbReference type="VEuPathDB" id="TrichDB:TRFO_09690"/>
<keyword evidence="1" id="KW-0812">Transmembrane</keyword>
<evidence type="ECO:0000313" key="2">
    <source>
        <dbReference type="EMBL" id="OHS97116.1"/>
    </source>
</evidence>
<comment type="caution">
    <text evidence="2">The sequence shown here is derived from an EMBL/GenBank/DDBJ whole genome shotgun (WGS) entry which is preliminary data.</text>
</comment>
<keyword evidence="3" id="KW-1185">Reference proteome</keyword>
<dbReference type="Proteomes" id="UP000179807">
    <property type="component" value="Unassembled WGS sequence"/>
</dbReference>
<feature type="transmembrane region" description="Helical" evidence="1">
    <location>
        <begin position="283"/>
        <end position="304"/>
    </location>
</feature>
<sequence length="573" mass="66548">MLWLILLFSSAWMGFEVLPLIKFDCPYLSFRILCGWLVGSLLSGYFTFILNFLLPVNWIISLFCILVNTSAAHHLRKKRPKTPIRLFHFTISSWLLFYLTFIAGVSLMYLSQLYKTIPESVPFIFQTIFEEEISFISYVMKSRRSNVLFYEETCLSNFYYKGYSIPLLYVSSLMSLGANYSDASIIICFFNIFSIAFLLYKTTKKFVIWNIVPCFYFFFSGPSAARLFFNTHNRNDPHNDLIHQIDSKHSTISYQMIFSILSFSKASSFTVPLTQFAYSFKNVYLALLIPNIPASIGVLVSLLVKSKSNIKKVWPVCLILLIRLFPFNFSFYPLFREEAMRGSILAAFKIWFDVFSITLPSIIFIGNVNTKCFDYVISTLSGFCILIFMREGYDRFINFTAMMSLFAPALYSLFSALLKTKVNSQTNKQIKGCFLYIHWAIFFTFVIGGFICGYRIITSKESFIGLNEKEMIKFISKNIPKTEVLFTKSKLLIPAILSGRKLFLGDRKTLYLQGYKITQRNLDYKEIINSNFSKSLLQKHLIKYIIDENNEFSSLANYIPIFSNLKYKIYRID</sequence>
<feature type="transmembrane region" description="Helical" evidence="1">
    <location>
        <begin position="43"/>
        <end position="66"/>
    </location>
</feature>
<feature type="transmembrane region" description="Helical" evidence="1">
    <location>
        <begin position="396"/>
        <end position="414"/>
    </location>
</feature>
<reference evidence="2" key="1">
    <citation type="submission" date="2016-10" db="EMBL/GenBank/DDBJ databases">
        <authorList>
            <person name="Benchimol M."/>
            <person name="Almeida L.G."/>
            <person name="Vasconcelos A.T."/>
            <person name="Perreira-Neves A."/>
            <person name="Rosa I.A."/>
            <person name="Tasca T."/>
            <person name="Bogo M.R."/>
            <person name="de Souza W."/>
        </authorList>
    </citation>
    <scope>NUCLEOTIDE SEQUENCE [LARGE SCALE GENOMIC DNA]</scope>
    <source>
        <strain evidence="2">K</strain>
    </source>
</reference>
<dbReference type="RefSeq" id="XP_068350253.1">
    <property type="nucleotide sequence ID" value="XM_068495000.1"/>
</dbReference>
<keyword evidence="1" id="KW-0472">Membrane</keyword>
<gene>
    <name evidence="2" type="ORF">TRFO_09690</name>
</gene>
<feature type="transmembrane region" description="Helical" evidence="1">
    <location>
        <begin position="372"/>
        <end position="390"/>
    </location>
</feature>
<feature type="transmembrane region" description="Helical" evidence="1">
    <location>
        <begin position="207"/>
        <end position="229"/>
    </location>
</feature>
<evidence type="ECO:0000313" key="3">
    <source>
        <dbReference type="Proteomes" id="UP000179807"/>
    </source>
</evidence>
<feature type="transmembrane region" description="Helical" evidence="1">
    <location>
        <begin position="86"/>
        <end position="110"/>
    </location>
</feature>
<dbReference type="EMBL" id="MLAK01001137">
    <property type="protein sequence ID" value="OHS97116.1"/>
    <property type="molecule type" value="Genomic_DNA"/>
</dbReference>
<evidence type="ECO:0000256" key="1">
    <source>
        <dbReference type="SAM" id="Phobius"/>
    </source>
</evidence>
<feature type="transmembrane region" description="Helical" evidence="1">
    <location>
        <begin position="344"/>
        <end position="365"/>
    </location>
</feature>
<feature type="transmembrane region" description="Helical" evidence="1">
    <location>
        <begin position="435"/>
        <end position="457"/>
    </location>
</feature>
<protein>
    <submittedName>
        <fullName evidence="2">Uncharacterized protein</fullName>
    </submittedName>
</protein>
<accession>A0A1J4JIS7</accession>
<dbReference type="GeneID" id="94829704"/>
<keyword evidence="1" id="KW-1133">Transmembrane helix</keyword>
<organism evidence="2 3">
    <name type="scientific">Tritrichomonas foetus</name>
    <dbReference type="NCBI Taxonomy" id="1144522"/>
    <lineage>
        <taxon>Eukaryota</taxon>
        <taxon>Metamonada</taxon>
        <taxon>Parabasalia</taxon>
        <taxon>Tritrichomonadida</taxon>
        <taxon>Tritrichomonadidae</taxon>
        <taxon>Tritrichomonas</taxon>
    </lineage>
</organism>
<feature type="transmembrane region" description="Helical" evidence="1">
    <location>
        <begin position="313"/>
        <end position="332"/>
    </location>
</feature>
<name>A0A1J4JIS7_9EUKA</name>